<dbReference type="SUPFAM" id="SSF56935">
    <property type="entry name" value="Porins"/>
    <property type="match status" value="1"/>
</dbReference>
<gene>
    <name evidence="10" type="ORF">EV199_0170</name>
</gene>
<dbReference type="InterPro" id="IPR008969">
    <property type="entry name" value="CarboxyPept-like_regulatory"/>
</dbReference>
<evidence type="ECO:0000256" key="5">
    <source>
        <dbReference type="ARBA" id="ARBA00023136"/>
    </source>
</evidence>
<keyword evidence="8" id="KW-0798">TonB box</keyword>
<comment type="similarity">
    <text evidence="7 8">Belongs to the TonB-dependent receptor family.</text>
</comment>
<keyword evidence="2" id="KW-0406">Ion transport</keyword>
<keyword evidence="4" id="KW-0408">Iron</keyword>
<proteinExistence type="inferred from homology"/>
<evidence type="ECO:0000313" key="11">
    <source>
        <dbReference type="Proteomes" id="UP000293874"/>
    </source>
</evidence>
<evidence type="ECO:0000256" key="7">
    <source>
        <dbReference type="PROSITE-ProRule" id="PRU01360"/>
    </source>
</evidence>
<dbReference type="PANTHER" id="PTHR30069:SF29">
    <property type="entry name" value="HEMOGLOBIN AND HEMOGLOBIN-HAPTOGLOBIN-BINDING PROTEIN 1-RELATED"/>
    <property type="match status" value="1"/>
</dbReference>
<dbReference type="NCBIfam" id="TIGR04057">
    <property type="entry name" value="SusC_RagA_signa"/>
    <property type="match status" value="1"/>
</dbReference>
<dbReference type="InterPro" id="IPR023997">
    <property type="entry name" value="TonB-dep_OMP_SusC/RagA_CS"/>
</dbReference>
<dbReference type="NCBIfam" id="TIGR04056">
    <property type="entry name" value="OMP_RagA_SusC"/>
    <property type="match status" value="1"/>
</dbReference>
<comment type="caution">
    <text evidence="10">The sequence shown here is derived from an EMBL/GenBank/DDBJ whole genome shotgun (WGS) entry which is preliminary data.</text>
</comment>
<comment type="subcellular location">
    <subcellularLocation>
        <location evidence="7">Cell outer membrane</location>
        <topology evidence="7">Multi-pass membrane protein</topology>
    </subcellularLocation>
</comment>
<keyword evidence="6 7" id="KW-0998">Cell outer membrane</keyword>
<name>A0A4V2F1M8_9BACT</name>
<evidence type="ECO:0000256" key="4">
    <source>
        <dbReference type="ARBA" id="ARBA00023004"/>
    </source>
</evidence>
<dbReference type="InterPro" id="IPR011662">
    <property type="entry name" value="Secretin/TonB_short_N"/>
</dbReference>
<dbReference type="GO" id="GO:0009279">
    <property type="term" value="C:cell outer membrane"/>
    <property type="evidence" value="ECO:0007669"/>
    <property type="project" value="UniProtKB-SubCell"/>
</dbReference>
<keyword evidence="11" id="KW-1185">Reference proteome</keyword>
<dbReference type="InterPro" id="IPR012910">
    <property type="entry name" value="Plug_dom"/>
</dbReference>
<dbReference type="InterPro" id="IPR023996">
    <property type="entry name" value="TonB-dep_OMP_SusC/RagA"/>
</dbReference>
<dbReference type="InterPro" id="IPR000531">
    <property type="entry name" value="Beta-barrel_TonB"/>
</dbReference>
<dbReference type="InterPro" id="IPR039426">
    <property type="entry name" value="TonB-dep_rcpt-like"/>
</dbReference>
<evidence type="ECO:0000256" key="3">
    <source>
        <dbReference type="ARBA" id="ARBA00022729"/>
    </source>
</evidence>
<evidence type="ECO:0000256" key="1">
    <source>
        <dbReference type="ARBA" id="ARBA00022448"/>
    </source>
</evidence>
<evidence type="ECO:0000256" key="6">
    <source>
        <dbReference type="ARBA" id="ARBA00023237"/>
    </source>
</evidence>
<keyword evidence="2" id="KW-0410">Iron transport</keyword>
<dbReference type="GO" id="GO:0044718">
    <property type="term" value="P:siderophore transmembrane transport"/>
    <property type="evidence" value="ECO:0007669"/>
    <property type="project" value="TreeGrafter"/>
</dbReference>
<organism evidence="10 11">
    <name type="scientific">Pseudobacter ginsenosidimutans</name>
    <dbReference type="NCBI Taxonomy" id="661488"/>
    <lineage>
        <taxon>Bacteria</taxon>
        <taxon>Pseudomonadati</taxon>
        <taxon>Bacteroidota</taxon>
        <taxon>Chitinophagia</taxon>
        <taxon>Chitinophagales</taxon>
        <taxon>Chitinophagaceae</taxon>
        <taxon>Pseudobacter</taxon>
    </lineage>
</organism>
<dbReference type="SMART" id="SM00965">
    <property type="entry name" value="STN"/>
    <property type="match status" value="1"/>
</dbReference>
<evidence type="ECO:0000313" key="10">
    <source>
        <dbReference type="EMBL" id="RZS74326.1"/>
    </source>
</evidence>
<reference evidence="10 11" key="1">
    <citation type="submission" date="2019-02" db="EMBL/GenBank/DDBJ databases">
        <title>Genomic Encyclopedia of Type Strains, Phase IV (KMG-IV): sequencing the most valuable type-strain genomes for metagenomic binning, comparative biology and taxonomic classification.</title>
        <authorList>
            <person name="Goeker M."/>
        </authorList>
    </citation>
    <scope>NUCLEOTIDE SEQUENCE [LARGE SCALE GENOMIC DNA]</scope>
    <source>
        <strain evidence="10 11">DSM 18116</strain>
    </source>
</reference>
<keyword evidence="7" id="KW-0812">Transmembrane</keyword>
<dbReference type="PROSITE" id="PS52016">
    <property type="entry name" value="TONB_DEPENDENT_REC_3"/>
    <property type="match status" value="1"/>
</dbReference>
<dbReference type="Pfam" id="PF00593">
    <property type="entry name" value="TonB_dep_Rec_b-barrel"/>
    <property type="match status" value="1"/>
</dbReference>
<evidence type="ECO:0000256" key="8">
    <source>
        <dbReference type="RuleBase" id="RU003357"/>
    </source>
</evidence>
<feature type="domain" description="Secretin/TonB short N-terminal" evidence="9">
    <location>
        <begin position="81"/>
        <end position="132"/>
    </location>
</feature>
<dbReference type="AlphaFoldDB" id="A0A4V2F1M8"/>
<evidence type="ECO:0000259" key="9">
    <source>
        <dbReference type="SMART" id="SM00965"/>
    </source>
</evidence>
<keyword evidence="1 7" id="KW-0813">Transport</keyword>
<dbReference type="Gene3D" id="2.170.130.10">
    <property type="entry name" value="TonB-dependent receptor, plug domain"/>
    <property type="match status" value="1"/>
</dbReference>
<accession>A0A4V2F1M8</accession>
<dbReference type="GO" id="GO:0015344">
    <property type="term" value="F:siderophore uptake transmembrane transporter activity"/>
    <property type="evidence" value="ECO:0007669"/>
    <property type="project" value="TreeGrafter"/>
</dbReference>
<dbReference type="SUPFAM" id="SSF49464">
    <property type="entry name" value="Carboxypeptidase regulatory domain-like"/>
    <property type="match status" value="1"/>
</dbReference>
<evidence type="ECO:0000256" key="2">
    <source>
        <dbReference type="ARBA" id="ARBA00022496"/>
    </source>
</evidence>
<dbReference type="Pfam" id="PF07715">
    <property type="entry name" value="Plug"/>
    <property type="match status" value="1"/>
</dbReference>
<keyword evidence="5 7" id="KW-0472">Membrane</keyword>
<dbReference type="Proteomes" id="UP000293874">
    <property type="component" value="Unassembled WGS sequence"/>
</dbReference>
<keyword evidence="3" id="KW-0732">Signal</keyword>
<dbReference type="PANTHER" id="PTHR30069">
    <property type="entry name" value="TONB-DEPENDENT OUTER MEMBRANE RECEPTOR"/>
    <property type="match status" value="1"/>
</dbReference>
<keyword evidence="7" id="KW-1134">Transmembrane beta strand</keyword>
<dbReference type="EMBL" id="SGXA01000001">
    <property type="protein sequence ID" value="RZS74326.1"/>
    <property type="molecule type" value="Genomic_DNA"/>
</dbReference>
<protein>
    <submittedName>
        <fullName evidence="10">TonB-linked SusC/RagA family outer membrane protein</fullName>
    </submittedName>
</protein>
<dbReference type="InterPro" id="IPR037066">
    <property type="entry name" value="Plug_dom_sf"/>
</dbReference>
<sequence>MQFMQKTASGGLPCQVVPVVQPPDRFRLPPQMMRVMRLLTFFLFAACLSASASGNAQSVTISGKALTYKQVFTAIKKQTGYVTMYDQDLFQDNKTISLFVKDLPLPELLQLIVKDQPLKYEIEDKTIFLSRKPVSFLALLPNAAAPTPLTIRVIDSTGSPLAGATVLLSRKNKLAGDKQATRIMISGVTDAKGNISLQAEEGDILSTSFIGMESHTITITRAMLDNGTLTINLKQSDSRLSDVEVTVSTGYQKIKPEHSTGSISTLRLKDYDSRINTTDFLTGLQNKIPGLLIDNNIQFEGNTLFQIRGISTINGNRQPLIVVDGFPTELTLNMIDPYEVESVTVLKDAAAATIYGARSSNGVIIIERKKAKAGKMNVNFRSTTGFTPRENYERYRWDKDASNTIISADKIVYENISPLGWMLITEPAYSDQYPYGVPAQIMAHWRSSTDPITIEERDRQLAELGSYNNTKDYKRLFLRTATTQTYNLSISGGSRDALYYLTANYLGNRATQINNNNNQFRLSGRTMLNITKRLSLDMTTDFQQARVNAAPVPDIHSIYPYEHLQDENGNPMPVFNGSYSNSFYNNFLLSKNLKDNRYYPLVDVDEVSNKSVTLINRITGNFRYNIGYGLNFNLGGVFEVSRMDGDQLYGKKSSKAQQYINRYTSFDAVNNRYTSRVPDGGILQKQDQSKQSYTVRAQLNFDKQIAGDHDLNAILGAEIRDLLERSNGEAYFGYDDQTLLHQPLDFRSLQDYFPTMARSNPALLYDDFFKVGYRNDRYISIYSNLVYTYLGKYSLSGSLRIDQSNLFGTDPKYRYKPLWSLGAAWNIHKENFMQNMEWLKSLKLRAAYGFNGNVARNSLPEVIAKAGLTNSINASYALPMLSLLSLANSGLRWEQTQNFNAGIDYELFKGITGSVDYYVKKSTDILANNQIDATKGAPSALVNQASIRNNGVEVSLHADWITRKRFNWNSGLIFSYNNSKVLNVYNKDIGSSATSYSYVFGTNANYLKGYAVGAMFGYRYKGVDAEGHPLILDKDGEGKRFFTGTDNGINDVVYLGSSIPKYNMGLSNRVDMGNFYFYCMINFYGGFNIRVPVPNARETRPLEGANNFWKKPGDETKPGILPAIATTYYSYLRYTDQYIVNSAYLTLGDLTASYTFKNSRFLKKQGINLEVRAQASNLYTVAFNKYDYSIATGSYEKTYMTPTYTMALNVNF</sequence>